<organism evidence="1 2">
    <name type="scientific">Lactobacillus paragasseri JV-V03</name>
    <dbReference type="NCBI Taxonomy" id="525326"/>
    <lineage>
        <taxon>Bacteria</taxon>
        <taxon>Bacillati</taxon>
        <taxon>Bacillota</taxon>
        <taxon>Bacilli</taxon>
        <taxon>Lactobacillales</taxon>
        <taxon>Lactobacillaceae</taxon>
        <taxon>Lactobacillus</taxon>
    </lineage>
</organism>
<evidence type="ECO:0000313" key="1">
    <source>
        <dbReference type="EMBL" id="EFJ70160.1"/>
    </source>
</evidence>
<evidence type="ECO:0000313" key="2">
    <source>
        <dbReference type="Proteomes" id="UP000003672"/>
    </source>
</evidence>
<accession>A0AA86ZWE3</accession>
<proteinExistence type="predicted"/>
<dbReference type="Proteomes" id="UP000003672">
    <property type="component" value="Unassembled WGS sequence"/>
</dbReference>
<gene>
    <name evidence="1" type="ORF">HMPREF0514_10604</name>
</gene>
<protein>
    <submittedName>
        <fullName evidence="1">Uncharacterized protein</fullName>
    </submittedName>
</protein>
<dbReference type="AlphaFoldDB" id="A0AA86ZWE3"/>
<dbReference type="EMBL" id="ACGO02000001">
    <property type="protein sequence ID" value="EFJ70160.1"/>
    <property type="molecule type" value="Genomic_DNA"/>
</dbReference>
<sequence>MPELGLIKFAINFRIVLFPAPDGPIKVKKSPFFIPKDRLFKIVHFPT</sequence>
<name>A0AA86ZWE3_9LACO</name>
<comment type="caution">
    <text evidence="1">The sequence shown here is derived from an EMBL/GenBank/DDBJ whole genome shotgun (WGS) entry which is preliminary data.</text>
</comment>
<reference evidence="1 2" key="1">
    <citation type="submission" date="2010-06" db="EMBL/GenBank/DDBJ databases">
        <authorList>
            <person name="Muzny D."/>
            <person name="Qin X."/>
            <person name="Buhay C."/>
            <person name="Dugan-Rocha S."/>
            <person name="Ding Y."/>
            <person name="Chen G."/>
            <person name="Hawes A."/>
            <person name="Holder M."/>
            <person name="Jhangiani S."/>
            <person name="Johnson A."/>
            <person name="Khan Z."/>
            <person name="Li Z."/>
            <person name="Liu W."/>
            <person name="Liu X."/>
            <person name="Perez L."/>
            <person name="Shen H."/>
            <person name="Wang Q."/>
            <person name="Watt J."/>
            <person name="Xi L."/>
            <person name="Xin Y."/>
            <person name="Zhou J."/>
            <person name="Deng J."/>
            <person name="Jiang H."/>
            <person name="Liu Y."/>
            <person name="Qu J."/>
            <person name="Song X.-Z."/>
            <person name="Zhang L."/>
            <person name="Villasana D."/>
            <person name="Johnson A."/>
            <person name="Liu J."/>
            <person name="Liyanage D."/>
            <person name="Lorensuhewa L."/>
            <person name="Robinson T."/>
            <person name="Song A."/>
            <person name="Song B.-B."/>
            <person name="Dinh H."/>
            <person name="Thornton R."/>
            <person name="Coyle M."/>
            <person name="Francisco L."/>
            <person name="Jackson L."/>
            <person name="Javaid M."/>
            <person name="Korchina V."/>
            <person name="Kovar C."/>
            <person name="Mata R."/>
            <person name="Mathew T."/>
            <person name="Ngo R."/>
            <person name="Nguyen L."/>
            <person name="Nguyen N."/>
            <person name="Okwuonu G."/>
            <person name="Ongeri F."/>
            <person name="Pham C."/>
            <person name="Simmons D."/>
            <person name="Wilczek-Boney K."/>
            <person name="Hale W."/>
            <person name="Jakkamsetti A."/>
            <person name="Pham P."/>
            <person name="Ruth R."/>
            <person name="San Lucas F."/>
            <person name="Warren J."/>
            <person name="Zhang J."/>
            <person name="Zhao Z."/>
            <person name="Zhou C."/>
            <person name="Zhu D."/>
            <person name="Lee S."/>
            <person name="Bess C."/>
            <person name="Blankenburg K."/>
            <person name="Forbes L."/>
            <person name="Fu Q."/>
            <person name="Gubbala S."/>
            <person name="Hirani K."/>
            <person name="Jayaseelan J.C."/>
            <person name="Lara F."/>
            <person name="Munidasa M."/>
            <person name="Palculict T."/>
            <person name="Patil S."/>
            <person name="Pu L.-L."/>
            <person name="Saada N."/>
            <person name="Tang L."/>
            <person name="Weissenberger G."/>
            <person name="Zhu Y."/>
            <person name="Hemphill L."/>
            <person name="Shang Y."/>
            <person name="Youmans B."/>
            <person name="Ayvaz T."/>
            <person name="Ross M."/>
            <person name="Santibanez J."/>
            <person name="Aqrawi P."/>
            <person name="Gross S."/>
            <person name="Joshi V."/>
            <person name="Fowler G."/>
            <person name="Nazareth L."/>
            <person name="Reid J."/>
            <person name="Worley K."/>
            <person name="Petrosino J."/>
            <person name="Highlander S."/>
            <person name="Gibbs R."/>
        </authorList>
    </citation>
    <scope>NUCLEOTIDE SEQUENCE [LARGE SCALE GENOMIC DNA]</scope>
    <source>
        <strain evidence="1 2">JV-V03</strain>
    </source>
</reference>